<dbReference type="EMBL" id="VSSQ01031569">
    <property type="protein sequence ID" value="MPM82498.1"/>
    <property type="molecule type" value="Genomic_DNA"/>
</dbReference>
<dbReference type="AlphaFoldDB" id="A0A645D061"/>
<evidence type="ECO:0000313" key="1">
    <source>
        <dbReference type="EMBL" id="MPM82498.1"/>
    </source>
</evidence>
<accession>A0A645D061</accession>
<gene>
    <name evidence="1" type="ORF">SDC9_129559</name>
</gene>
<reference evidence="1" key="1">
    <citation type="submission" date="2019-08" db="EMBL/GenBank/DDBJ databases">
        <authorList>
            <person name="Kucharzyk K."/>
            <person name="Murdoch R.W."/>
            <person name="Higgins S."/>
            <person name="Loffler F."/>
        </authorList>
    </citation>
    <scope>NUCLEOTIDE SEQUENCE</scope>
</reference>
<proteinExistence type="predicted"/>
<sequence>MFLYFGIIDVFFARSQIRLVDGMTQDAQVAGKIVLQVGEFILGDDG</sequence>
<protein>
    <submittedName>
        <fullName evidence="1">Uncharacterized protein</fullName>
    </submittedName>
</protein>
<comment type="caution">
    <text evidence="1">The sequence shown here is derived from an EMBL/GenBank/DDBJ whole genome shotgun (WGS) entry which is preliminary data.</text>
</comment>
<organism evidence="1">
    <name type="scientific">bioreactor metagenome</name>
    <dbReference type="NCBI Taxonomy" id="1076179"/>
    <lineage>
        <taxon>unclassified sequences</taxon>
        <taxon>metagenomes</taxon>
        <taxon>ecological metagenomes</taxon>
    </lineage>
</organism>
<name>A0A645D061_9ZZZZ</name>